<dbReference type="CDD" id="cd03257">
    <property type="entry name" value="ABC_NikE_OppD_transporters"/>
    <property type="match status" value="2"/>
</dbReference>
<dbReference type="PANTHER" id="PTHR43776:SF8">
    <property type="entry name" value="ABC TRANSPORTER, ATP-BINDING PROTEIN"/>
    <property type="match status" value="1"/>
</dbReference>
<evidence type="ECO:0000313" key="7">
    <source>
        <dbReference type="EMBL" id="OCX25195.1"/>
    </source>
</evidence>
<dbReference type="InterPro" id="IPR013563">
    <property type="entry name" value="Oligopep_ABC_C"/>
</dbReference>
<dbReference type="GO" id="GO:0005886">
    <property type="term" value="C:plasma membrane"/>
    <property type="evidence" value="ECO:0007669"/>
    <property type="project" value="UniProtKB-SubCell"/>
</dbReference>
<comment type="caution">
    <text evidence="7">The sequence shown here is derived from an EMBL/GenBank/DDBJ whole genome shotgun (WGS) entry which is preliminary data.</text>
</comment>
<keyword evidence="4" id="KW-0547">Nucleotide-binding</keyword>
<dbReference type="Pfam" id="PF08352">
    <property type="entry name" value="oligo_HPY"/>
    <property type="match status" value="1"/>
</dbReference>
<dbReference type="NCBIfam" id="TIGR01727">
    <property type="entry name" value="oligo_HPY"/>
    <property type="match status" value="1"/>
</dbReference>
<dbReference type="InterPro" id="IPR017871">
    <property type="entry name" value="ABC_transporter-like_CS"/>
</dbReference>
<feature type="domain" description="ABC transporter" evidence="6">
    <location>
        <begin position="292"/>
        <end position="542"/>
    </location>
</feature>
<keyword evidence="8" id="KW-1185">Reference proteome</keyword>
<dbReference type="GO" id="GO:0015833">
    <property type="term" value="P:peptide transport"/>
    <property type="evidence" value="ECO:0007669"/>
    <property type="project" value="InterPro"/>
</dbReference>
<sequence>MSKPLMSNPQSASAPPIMEVRGLSVVVNTVAGERSILSDIDLTVAPRSVLGIIGESGSGKTVLSRALVNWIKPPLKITKGIVNYGGRDLLTLPACQMAGLRGREIAYIGANPTSALDPTVPVGHQILEKLGAVAPDLSRSEARKRVIDTLEAVRIPSPAQRFDEYPFQFSGGMMQRALIVDALVSNPKLLIADNITQPLDVTVAAQILRLLRDLQKDFDTAVVFVSSSLGIVSEIADDMIVLDRGHIVERQSVGSLISQPEHGYTRELVAKVPKIWATSEKPPQPSSGDVVLDVRDVEKVYRVRDRTAIFADRKVRAVRGVSFTVRRGENFGIIGESGCGKSTLSRLLSCLEAPDTGQILFEGNDIASLRGSELLGLRRRFQLLLQDPYNAIAAHSSIGRTISEPLLIHGLGSRHEIEKKVKDVMAEVGLSPALYNQLPVGLSAGQRQRVNIARALVLEPELLILDETLSSLDQVEQAKLLDLFETLQIKRGITYVYISHDLAMVRRVCARIAVMYLGRIVELADNDTMFGRSAHPYTRALLSAVPTVEEKPYRTETYLLEGEPPDPIDIPAGCSFRTRCPFAFDRCATDDPAQTIYANGNASACHLGLNGLPVVDVARLAAAHVARP</sequence>
<dbReference type="GO" id="GO:0055085">
    <property type="term" value="P:transmembrane transport"/>
    <property type="evidence" value="ECO:0007669"/>
    <property type="project" value="UniProtKB-ARBA"/>
</dbReference>
<comment type="subcellular location">
    <subcellularLocation>
        <location evidence="1">Cell inner membrane</location>
        <topology evidence="1">Peripheral membrane protein</topology>
    </subcellularLocation>
</comment>
<dbReference type="SUPFAM" id="SSF52540">
    <property type="entry name" value="P-loop containing nucleoside triphosphate hydrolases"/>
    <property type="match status" value="2"/>
</dbReference>
<feature type="domain" description="ABC transporter" evidence="6">
    <location>
        <begin position="20"/>
        <end position="269"/>
    </location>
</feature>
<evidence type="ECO:0000256" key="2">
    <source>
        <dbReference type="ARBA" id="ARBA00005417"/>
    </source>
</evidence>
<dbReference type="EMBL" id="MDEO01000018">
    <property type="protein sequence ID" value="OCX25195.1"/>
    <property type="molecule type" value="Genomic_DNA"/>
</dbReference>
<dbReference type="Proteomes" id="UP000094412">
    <property type="component" value="Unassembled WGS sequence"/>
</dbReference>
<gene>
    <name evidence="7" type="ORF">QV13_00965</name>
</gene>
<name>A0A1C2EDQ5_9HYPH</name>
<organism evidence="7 8">
    <name type="scientific">Mesorhizobium hungaricum</name>
    <dbReference type="NCBI Taxonomy" id="1566387"/>
    <lineage>
        <taxon>Bacteria</taxon>
        <taxon>Pseudomonadati</taxon>
        <taxon>Pseudomonadota</taxon>
        <taxon>Alphaproteobacteria</taxon>
        <taxon>Hyphomicrobiales</taxon>
        <taxon>Phyllobacteriaceae</taxon>
        <taxon>Mesorhizobium</taxon>
    </lineage>
</organism>
<dbReference type="InterPro" id="IPR003439">
    <property type="entry name" value="ABC_transporter-like_ATP-bd"/>
</dbReference>
<accession>A0A1C2EDQ5</accession>
<dbReference type="NCBIfam" id="NF008453">
    <property type="entry name" value="PRK11308.1"/>
    <property type="match status" value="2"/>
</dbReference>
<dbReference type="STRING" id="1566387.QV13_00965"/>
<dbReference type="PANTHER" id="PTHR43776">
    <property type="entry name" value="TRANSPORT ATP-BINDING PROTEIN"/>
    <property type="match status" value="1"/>
</dbReference>
<evidence type="ECO:0000256" key="4">
    <source>
        <dbReference type="ARBA" id="ARBA00022741"/>
    </source>
</evidence>
<dbReference type="Pfam" id="PF00005">
    <property type="entry name" value="ABC_tran"/>
    <property type="match status" value="2"/>
</dbReference>
<proteinExistence type="inferred from homology"/>
<keyword evidence="3" id="KW-0813">Transport</keyword>
<dbReference type="GO" id="GO:0016887">
    <property type="term" value="F:ATP hydrolysis activity"/>
    <property type="evidence" value="ECO:0007669"/>
    <property type="project" value="InterPro"/>
</dbReference>
<comment type="similarity">
    <text evidence="2">Belongs to the ABC transporter superfamily.</text>
</comment>
<dbReference type="PROSITE" id="PS50893">
    <property type="entry name" value="ABC_TRANSPORTER_2"/>
    <property type="match status" value="2"/>
</dbReference>
<dbReference type="Gene3D" id="3.40.50.300">
    <property type="entry name" value="P-loop containing nucleotide triphosphate hydrolases"/>
    <property type="match status" value="2"/>
</dbReference>
<protein>
    <submittedName>
        <fullName evidence="7">Glutathione ABC transporter ATP-binding protein</fullName>
    </submittedName>
</protein>
<dbReference type="AlphaFoldDB" id="A0A1C2EDQ5"/>
<evidence type="ECO:0000313" key="8">
    <source>
        <dbReference type="Proteomes" id="UP000094412"/>
    </source>
</evidence>
<evidence type="ECO:0000256" key="3">
    <source>
        <dbReference type="ARBA" id="ARBA00022448"/>
    </source>
</evidence>
<evidence type="ECO:0000256" key="1">
    <source>
        <dbReference type="ARBA" id="ARBA00004417"/>
    </source>
</evidence>
<dbReference type="InterPro" id="IPR050319">
    <property type="entry name" value="ABC_transp_ATP-bind"/>
</dbReference>
<evidence type="ECO:0000256" key="5">
    <source>
        <dbReference type="ARBA" id="ARBA00022840"/>
    </source>
</evidence>
<evidence type="ECO:0000259" key="6">
    <source>
        <dbReference type="PROSITE" id="PS50893"/>
    </source>
</evidence>
<reference evidence="7 8" key="1">
    <citation type="submission" date="2016-08" db="EMBL/GenBank/DDBJ databases">
        <title>Whole genome sequence of Mesorhizobium sp. strain UASWS1009 isolated from industrial sewage.</title>
        <authorList>
            <person name="Crovadore J."/>
            <person name="Calmin G."/>
            <person name="Chablais R."/>
            <person name="Cochard B."/>
            <person name="Lefort F."/>
        </authorList>
    </citation>
    <scope>NUCLEOTIDE SEQUENCE [LARGE SCALE GENOMIC DNA]</scope>
    <source>
        <strain evidence="7 8">UASWS1009</strain>
    </source>
</reference>
<dbReference type="InterPro" id="IPR027417">
    <property type="entry name" value="P-loop_NTPase"/>
</dbReference>
<dbReference type="GO" id="GO:0005524">
    <property type="term" value="F:ATP binding"/>
    <property type="evidence" value="ECO:0007669"/>
    <property type="project" value="UniProtKB-KW"/>
</dbReference>
<keyword evidence="5 7" id="KW-0067">ATP-binding</keyword>
<dbReference type="OrthoDB" id="9802264at2"/>
<dbReference type="PROSITE" id="PS00211">
    <property type="entry name" value="ABC_TRANSPORTER_1"/>
    <property type="match status" value="2"/>
</dbReference>
<dbReference type="RefSeq" id="WP_065996647.1">
    <property type="nucleotide sequence ID" value="NZ_MDEO01000018.1"/>
</dbReference>
<dbReference type="InterPro" id="IPR003593">
    <property type="entry name" value="AAA+_ATPase"/>
</dbReference>
<dbReference type="SMART" id="SM00382">
    <property type="entry name" value="AAA"/>
    <property type="match status" value="2"/>
</dbReference>